<evidence type="ECO:0000313" key="2">
    <source>
        <dbReference type="Proteomes" id="UP001214553"/>
    </source>
</evidence>
<proteinExistence type="predicted"/>
<gene>
    <name evidence="1" type="ORF">PU630_14000</name>
</gene>
<evidence type="ECO:0000313" key="1">
    <source>
        <dbReference type="EMBL" id="WEG08338.1"/>
    </source>
</evidence>
<dbReference type="Pfam" id="PF02575">
    <property type="entry name" value="YbaB_DNA_bd"/>
    <property type="match status" value="1"/>
</dbReference>
<sequence length="120" mass="12308">MTEERDAAEQIVRIEGMRQAIASSGGVARSADGSVRVRVGPGGLLEQLEISPRAVTLGPRAVSKLIVDTLREALVALEQNVVSAVAEADAGAAGTQTLAEFRRGLSGPLTALGGGDSQTR</sequence>
<dbReference type="InterPro" id="IPR004401">
    <property type="entry name" value="YbaB/EbfC"/>
</dbReference>
<reference evidence="1 2" key="1">
    <citation type="submission" date="2023-03" db="EMBL/GenBank/DDBJ databases">
        <title>Genome sequence of Microbacterium sp. KACC 23027.</title>
        <authorList>
            <person name="Kim S."/>
            <person name="Heo J."/>
            <person name="Kwon S.-W."/>
        </authorList>
    </citation>
    <scope>NUCLEOTIDE SEQUENCE [LARGE SCALE GENOMIC DNA]</scope>
    <source>
        <strain evidence="1 2">KACC 23027</strain>
    </source>
</reference>
<keyword evidence="2" id="KW-1185">Reference proteome</keyword>
<accession>A0ABY8C0F7</accession>
<dbReference type="RefSeq" id="WP_275277668.1">
    <property type="nucleotide sequence ID" value="NZ_CP119108.1"/>
</dbReference>
<dbReference type="EMBL" id="CP119108">
    <property type="protein sequence ID" value="WEG08338.1"/>
    <property type="molecule type" value="Genomic_DNA"/>
</dbReference>
<dbReference type="Proteomes" id="UP001214553">
    <property type="component" value="Chromosome"/>
</dbReference>
<name>A0ABY8C0F7_9MICO</name>
<organism evidence="1 2">
    <name type="scientific">Microbacterium horticulturae</name>
    <dbReference type="NCBI Taxonomy" id="3028316"/>
    <lineage>
        <taxon>Bacteria</taxon>
        <taxon>Bacillati</taxon>
        <taxon>Actinomycetota</taxon>
        <taxon>Actinomycetes</taxon>
        <taxon>Micrococcales</taxon>
        <taxon>Microbacteriaceae</taxon>
        <taxon>Microbacterium</taxon>
    </lineage>
</organism>
<dbReference type="Gene3D" id="3.30.1310.10">
    <property type="entry name" value="Nucleoid-associated protein YbaB-like domain"/>
    <property type="match status" value="1"/>
</dbReference>
<dbReference type="SUPFAM" id="SSF82607">
    <property type="entry name" value="YbaB-like"/>
    <property type="match status" value="1"/>
</dbReference>
<protein>
    <submittedName>
        <fullName evidence="1">YbaB/EbfC family nucleoid-associated protein</fullName>
    </submittedName>
</protein>
<dbReference type="InterPro" id="IPR036894">
    <property type="entry name" value="YbaB-like_sf"/>
</dbReference>